<dbReference type="SUPFAM" id="SSF55874">
    <property type="entry name" value="ATPase domain of HSP90 chaperone/DNA topoisomerase II/histidine kinase"/>
    <property type="match status" value="1"/>
</dbReference>
<dbReference type="Gene3D" id="1.20.58.920">
    <property type="match status" value="1"/>
</dbReference>
<dbReference type="InterPro" id="IPR036890">
    <property type="entry name" value="HATPase_C_sf"/>
</dbReference>
<dbReference type="InterPro" id="IPR005467">
    <property type="entry name" value="His_kinase_dom"/>
</dbReference>
<accession>A0A0P0Z3J4</accession>
<keyword evidence="3" id="KW-0597">Phosphoprotein</keyword>
<dbReference type="InterPro" id="IPR003594">
    <property type="entry name" value="HATPase_dom"/>
</dbReference>
<evidence type="ECO:0000259" key="10">
    <source>
        <dbReference type="PROSITE" id="PS50109"/>
    </source>
</evidence>
<evidence type="ECO:0000256" key="6">
    <source>
        <dbReference type="ARBA" id="ARBA00022777"/>
    </source>
</evidence>
<dbReference type="PRINTS" id="PR00344">
    <property type="entry name" value="BCTRLSENSOR"/>
</dbReference>
<dbReference type="PANTHER" id="PTHR43065:SF46">
    <property type="entry name" value="C4-DICARBOXYLATE TRANSPORT SENSOR PROTEIN DCTB"/>
    <property type="match status" value="1"/>
</dbReference>
<dbReference type="InterPro" id="IPR038188">
    <property type="entry name" value="TorS_sensor_sf"/>
</dbReference>
<protein>
    <recommendedName>
        <fullName evidence="2">histidine kinase</fullName>
        <ecNumber evidence="2">2.7.13.3</ecNumber>
    </recommendedName>
</protein>
<keyword evidence="4" id="KW-0808">Transferase</keyword>
<keyword evidence="5" id="KW-0547">Nucleotide-binding</keyword>
<evidence type="ECO:0000256" key="4">
    <source>
        <dbReference type="ARBA" id="ARBA00022679"/>
    </source>
</evidence>
<dbReference type="PANTHER" id="PTHR43065">
    <property type="entry name" value="SENSOR HISTIDINE KINASE"/>
    <property type="match status" value="1"/>
</dbReference>
<keyword evidence="7" id="KW-0067">ATP-binding</keyword>
<keyword evidence="9" id="KW-1133">Transmembrane helix</keyword>
<evidence type="ECO:0000256" key="7">
    <source>
        <dbReference type="ARBA" id="ARBA00022840"/>
    </source>
</evidence>
<dbReference type="InterPro" id="IPR004358">
    <property type="entry name" value="Sig_transdc_His_kin-like_C"/>
</dbReference>
<dbReference type="Gene3D" id="1.10.287.130">
    <property type="match status" value="1"/>
</dbReference>
<dbReference type="EMBL" id="LC066377">
    <property type="protein sequence ID" value="BAT28563.1"/>
    <property type="molecule type" value="Genomic_DNA"/>
</dbReference>
<feature type="domain" description="Histidine kinase" evidence="10">
    <location>
        <begin position="418"/>
        <end position="632"/>
    </location>
</feature>
<organism evidence="11">
    <name type="scientific">Aureimonas frigidaquae</name>
    <dbReference type="NCBI Taxonomy" id="424757"/>
    <lineage>
        <taxon>Bacteria</taxon>
        <taxon>Pseudomonadati</taxon>
        <taxon>Pseudomonadota</taxon>
        <taxon>Alphaproteobacteria</taxon>
        <taxon>Hyphomicrobiales</taxon>
        <taxon>Aurantimonadaceae</taxon>
        <taxon>Aureimonas</taxon>
    </lineage>
</organism>
<dbReference type="PROSITE" id="PS50109">
    <property type="entry name" value="HIS_KIN"/>
    <property type="match status" value="1"/>
</dbReference>
<evidence type="ECO:0000256" key="1">
    <source>
        <dbReference type="ARBA" id="ARBA00000085"/>
    </source>
</evidence>
<evidence type="ECO:0000256" key="3">
    <source>
        <dbReference type="ARBA" id="ARBA00022553"/>
    </source>
</evidence>
<proteinExistence type="predicted"/>
<dbReference type="Pfam" id="PF02518">
    <property type="entry name" value="HATPase_c"/>
    <property type="match status" value="1"/>
</dbReference>
<dbReference type="SMART" id="SM00388">
    <property type="entry name" value="HisKA"/>
    <property type="match status" value="1"/>
</dbReference>
<dbReference type="AlphaFoldDB" id="A0A0P0Z3J4"/>
<feature type="transmembrane region" description="Helical" evidence="9">
    <location>
        <begin position="22"/>
        <end position="44"/>
    </location>
</feature>
<dbReference type="InterPro" id="IPR036097">
    <property type="entry name" value="HisK_dim/P_sf"/>
</dbReference>
<evidence type="ECO:0000256" key="2">
    <source>
        <dbReference type="ARBA" id="ARBA00012438"/>
    </source>
</evidence>
<dbReference type="SUPFAM" id="SSF47384">
    <property type="entry name" value="Homodimeric domain of signal transducing histidine kinase"/>
    <property type="match status" value="1"/>
</dbReference>
<evidence type="ECO:0000256" key="5">
    <source>
        <dbReference type="ARBA" id="ARBA00022741"/>
    </source>
</evidence>
<evidence type="ECO:0000313" key="11">
    <source>
        <dbReference type="EMBL" id="BAT28563.1"/>
    </source>
</evidence>
<feature type="transmembrane region" description="Helical" evidence="9">
    <location>
        <begin position="332"/>
        <end position="353"/>
    </location>
</feature>
<dbReference type="RefSeq" id="WP_062225960.1">
    <property type="nucleotide sequence ID" value="NZ_BBWR01000002.1"/>
</dbReference>
<dbReference type="OrthoDB" id="7568856at2"/>
<evidence type="ECO:0000256" key="9">
    <source>
        <dbReference type="SAM" id="Phobius"/>
    </source>
</evidence>
<reference evidence="11" key="1">
    <citation type="journal article" date="2015" name="Proc. Natl. Acad. Sci. U.S.A.">
        <title>Bacterial clade with the ribosomal RNA operon on a small plasmid rather than the chromosome.</title>
        <authorList>
            <person name="Anda M."/>
            <person name="Ohtsubo Y."/>
            <person name="Okubo T."/>
            <person name="Sugawara M."/>
            <person name="Nagata Y."/>
            <person name="Tsuda M."/>
            <person name="Minamisawa K."/>
            <person name="Mitsui H."/>
        </authorList>
    </citation>
    <scope>NUCLEOTIDE SEQUENCE</scope>
    <source>
        <strain evidence="11">JCM 14755</strain>
    </source>
</reference>
<dbReference type="GO" id="GO:0005524">
    <property type="term" value="F:ATP binding"/>
    <property type="evidence" value="ECO:0007669"/>
    <property type="project" value="UniProtKB-KW"/>
</dbReference>
<keyword evidence="8" id="KW-0902">Two-component regulatory system</keyword>
<dbReference type="GO" id="GO:0000155">
    <property type="term" value="F:phosphorelay sensor kinase activity"/>
    <property type="evidence" value="ECO:0007669"/>
    <property type="project" value="InterPro"/>
</dbReference>
<keyword evidence="6 11" id="KW-0418">Kinase</keyword>
<dbReference type="CDD" id="cd00082">
    <property type="entry name" value="HisKA"/>
    <property type="match status" value="1"/>
</dbReference>
<dbReference type="Gene3D" id="3.30.565.10">
    <property type="entry name" value="Histidine kinase-like ATPase, C-terminal domain"/>
    <property type="match status" value="1"/>
</dbReference>
<keyword evidence="9" id="KW-0472">Membrane</keyword>
<keyword evidence="9" id="KW-0812">Transmembrane</keyword>
<name>A0A0P0Z3J4_9HYPH</name>
<evidence type="ECO:0000256" key="8">
    <source>
        <dbReference type="ARBA" id="ARBA00023012"/>
    </source>
</evidence>
<dbReference type="InterPro" id="IPR003661">
    <property type="entry name" value="HisK_dim/P_dom"/>
</dbReference>
<sequence>MSVALPQPGGGRRWRIGIGGRLTLGFVCIVGLAISACLVGWLVFQRVENDLRGFVSSQVPQLAFTARLSAAGSDLAGAAASLTRAADRSDYGTRRSVYVQALQQMEELRNAMGGALDGVFPAGSSERARETLGAIDIAAGKRFTLQEVMQSDLEQLRWMQADLIDEVGPLVDDIRFNIGIALRDGRSAEAQVEQSRNEALLSMMAEANLSTGLLSRVVSARSPEELQEAEAFLSDSRDELLRQTTALGDWPDAQTARQLGDGIAALADSLSGIANVKRTELLETARLDALAAENGRIVAALSAAVERAVSGVERRAGATVDQAGAILGSGRWAMVLIAMAAVLSAMAIGHYYVGANLVQRIRALGAKAGTLGESGAGTPGRGRDELDDLSYALDLLSLAQAELIQAAKLAALGQMAAGIGHELNQPLAAMRAHLHSVGRLTELGDHAKARTNIAKLEGLVGRMSGQIAHIRRFARRPMAELAVVDLICVARDAVALVDHRFDSERVQLHLDLPDAPSIQVLAEAVRLEQVIVNLLTNALDAVKEREHRLVTIALAREGMTASLSVGDTGPGMAPQTWDRIFDPFYTTKAPGAGLGLGLSISFNIMRDFGGLLQIARSDPRGTIMRIRLKIAP</sequence>
<dbReference type="SMART" id="SM00387">
    <property type="entry name" value="HATPase_c"/>
    <property type="match status" value="1"/>
</dbReference>
<dbReference type="EC" id="2.7.13.3" evidence="2"/>
<comment type="catalytic activity">
    <reaction evidence="1">
        <text>ATP + protein L-histidine = ADP + protein N-phospho-L-histidine.</text>
        <dbReference type="EC" id="2.7.13.3"/>
    </reaction>
</comment>